<accession>A0A0B1S1C1</accession>
<dbReference type="SUPFAM" id="SSF57863">
    <property type="entry name" value="ArfGap/RecO-like zinc finger"/>
    <property type="match status" value="1"/>
</dbReference>
<dbReference type="FunFam" id="1.10.220.150:FF:000009">
    <property type="entry name" value="stromal membrane-associated protein 1 isoform X1"/>
    <property type="match status" value="1"/>
</dbReference>
<feature type="compositionally biased region" description="Polar residues" evidence="6">
    <location>
        <begin position="261"/>
        <end position="280"/>
    </location>
</feature>
<dbReference type="Gene3D" id="1.10.220.150">
    <property type="entry name" value="Arf GTPase activating protein"/>
    <property type="match status" value="1"/>
</dbReference>
<evidence type="ECO:0000256" key="5">
    <source>
        <dbReference type="PROSITE-ProRule" id="PRU00288"/>
    </source>
</evidence>
<keyword evidence="3 5" id="KW-0863">Zinc-finger</keyword>
<dbReference type="InterPro" id="IPR038508">
    <property type="entry name" value="ArfGAP_dom_sf"/>
</dbReference>
<evidence type="ECO:0000256" key="3">
    <source>
        <dbReference type="ARBA" id="ARBA00022771"/>
    </source>
</evidence>
<dbReference type="CDD" id="cd08839">
    <property type="entry name" value="ArfGap_SMAP"/>
    <property type="match status" value="1"/>
</dbReference>
<dbReference type="InterPro" id="IPR037278">
    <property type="entry name" value="ARFGAP/RecO"/>
</dbReference>
<dbReference type="GO" id="GO:0008270">
    <property type="term" value="F:zinc ion binding"/>
    <property type="evidence" value="ECO:0007669"/>
    <property type="project" value="UniProtKB-KW"/>
</dbReference>
<keyword evidence="1" id="KW-0343">GTPase activation</keyword>
<keyword evidence="4" id="KW-0862">Zinc</keyword>
<dbReference type="PANTHER" id="PTHR45705:SF1">
    <property type="entry name" value="FI20236P1"/>
    <property type="match status" value="1"/>
</dbReference>
<dbReference type="GO" id="GO:0005737">
    <property type="term" value="C:cytoplasm"/>
    <property type="evidence" value="ECO:0007669"/>
    <property type="project" value="TreeGrafter"/>
</dbReference>
<dbReference type="InterPro" id="IPR001164">
    <property type="entry name" value="ArfGAP_dom"/>
</dbReference>
<dbReference type="Pfam" id="PF01412">
    <property type="entry name" value="ArfGap"/>
    <property type="match status" value="1"/>
</dbReference>
<evidence type="ECO:0000256" key="2">
    <source>
        <dbReference type="ARBA" id="ARBA00022723"/>
    </source>
</evidence>
<protein>
    <submittedName>
        <fullName evidence="8">Putative GTP-ase activating protein</fullName>
    </submittedName>
</protein>
<dbReference type="SMART" id="SM00105">
    <property type="entry name" value="ArfGap"/>
    <property type="match status" value="1"/>
</dbReference>
<feature type="compositionally biased region" description="Low complexity" evidence="6">
    <location>
        <begin position="157"/>
        <end position="187"/>
    </location>
</feature>
<evidence type="ECO:0000259" key="7">
    <source>
        <dbReference type="PROSITE" id="PS50115"/>
    </source>
</evidence>
<dbReference type="PANTHER" id="PTHR45705">
    <property type="entry name" value="FI20236P1"/>
    <property type="match status" value="1"/>
</dbReference>
<dbReference type="GO" id="GO:0005096">
    <property type="term" value="F:GTPase activator activity"/>
    <property type="evidence" value="ECO:0007669"/>
    <property type="project" value="UniProtKB-KW"/>
</dbReference>
<dbReference type="Proteomes" id="UP000053660">
    <property type="component" value="Unassembled WGS sequence"/>
</dbReference>
<dbReference type="PRINTS" id="PR00405">
    <property type="entry name" value="REVINTRACTNG"/>
</dbReference>
<reference evidence="8 9" key="1">
    <citation type="submission" date="2014-03" db="EMBL/GenBank/DDBJ databases">
        <title>Draft genome of the hookworm Oesophagostomum dentatum.</title>
        <authorList>
            <person name="Mitreva M."/>
        </authorList>
    </citation>
    <scope>NUCLEOTIDE SEQUENCE [LARGE SCALE GENOMIC DNA]</scope>
    <source>
        <strain evidence="8 9">OD-Hann</strain>
    </source>
</reference>
<keyword evidence="9" id="KW-1185">Reference proteome</keyword>
<evidence type="ECO:0000313" key="8">
    <source>
        <dbReference type="EMBL" id="KHJ78734.1"/>
    </source>
</evidence>
<feature type="region of interest" description="Disordered" evidence="6">
    <location>
        <begin position="436"/>
        <end position="456"/>
    </location>
</feature>
<sequence length="505" mass="53042">MIHVDTSMRRGKQDEKKAEQERLQGILLDMLKEDENKYCADCQAKTPRWAAWNLGVFICIRCAGIHRNLGVHISKVRSVNLDSWTPEQVQSMRVMGNEKARKVYEHSLPDHFRRSMSDHQMEQFIRAKYEQKRYMLPNFVYPRVDANDLPKPGQPVTKQKTSTATASLTSPTNGRVSAAAAVSPAAKPQSAVVNDLLDFTSPASPSNQANGDTSLVGDLSSLSLANDQNMSTNNKSDLDDMFGSFASAPVFESGAIAGASDQASPSDSAKQPSPNSQAGADLMSLSNAATTNGEKKSNADILSLFGDQSKGPIHPIMPVGGFAAFGLQAAPPQPQQPVTSNDVFGAPSVGAAPMGTPGMNTASMMAPTMGVAPMGMPAMGGLPMGAPVMGAGAMAAPFGAFPMQPSGFPNPFEQQTGGAMGLQGFSAGMVPTSVAPMSNAPAAQQQPPSTPGFSSRANNAFADLSIGKVLNMNYMSAKPSMPAAAAKPQPTATPSNMNFDDLLGL</sequence>
<feature type="region of interest" description="Disordered" evidence="6">
    <location>
        <begin position="481"/>
        <end position="505"/>
    </location>
</feature>
<name>A0A0B1S1C1_OESDE</name>
<feature type="compositionally biased region" description="Low complexity" evidence="6">
    <location>
        <begin position="481"/>
        <end position="494"/>
    </location>
</feature>
<dbReference type="InterPro" id="IPR044732">
    <property type="entry name" value="ArfGAP_SMAP1-like"/>
</dbReference>
<dbReference type="OrthoDB" id="10266696at2759"/>
<keyword evidence="2" id="KW-0479">Metal-binding</keyword>
<gene>
    <name evidence="8" type="ORF">OESDEN_21643</name>
</gene>
<evidence type="ECO:0000256" key="6">
    <source>
        <dbReference type="SAM" id="MobiDB-lite"/>
    </source>
</evidence>
<dbReference type="InterPro" id="IPR051718">
    <property type="entry name" value="ARF_GTPase-activating"/>
</dbReference>
<feature type="region of interest" description="Disordered" evidence="6">
    <location>
        <begin position="257"/>
        <end position="280"/>
    </location>
</feature>
<evidence type="ECO:0000256" key="1">
    <source>
        <dbReference type="ARBA" id="ARBA00022468"/>
    </source>
</evidence>
<feature type="domain" description="Arf-GAP" evidence="7">
    <location>
        <begin position="24"/>
        <end position="135"/>
    </location>
</feature>
<evidence type="ECO:0000313" key="9">
    <source>
        <dbReference type="Proteomes" id="UP000053660"/>
    </source>
</evidence>
<proteinExistence type="predicted"/>
<dbReference type="EMBL" id="KN609399">
    <property type="protein sequence ID" value="KHJ78734.1"/>
    <property type="molecule type" value="Genomic_DNA"/>
</dbReference>
<evidence type="ECO:0000256" key="4">
    <source>
        <dbReference type="ARBA" id="ARBA00022833"/>
    </source>
</evidence>
<feature type="region of interest" description="Disordered" evidence="6">
    <location>
        <begin position="145"/>
        <end position="187"/>
    </location>
</feature>
<dbReference type="AlphaFoldDB" id="A0A0B1S1C1"/>
<organism evidence="8 9">
    <name type="scientific">Oesophagostomum dentatum</name>
    <name type="common">Nodular worm</name>
    <dbReference type="NCBI Taxonomy" id="61180"/>
    <lineage>
        <taxon>Eukaryota</taxon>
        <taxon>Metazoa</taxon>
        <taxon>Ecdysozoa</taxon>
        <taxon>Nematoda</taxon>
        <taxon>Chromadorea</taxon>
        <taxon>Rhabditida</taxon>
        <taxon>Rhabditina</taxon>
        <taxon>Rhabditomorpha</taxon>
        <taxon>Strongyloidea</taxon>
        <taxon>Strongylidae</taxon>
        <taxon>Oesophagostomum</taxon>
    </lineage>
</organism>
<dbReference type="PROSITE" id="PS50115">
    <property type="entry name" value="ARFGAP"/>
    <property type="match status" value="1"/>
</dbReference>